<reference evidence="1 2" key="2">
    <citation type="journal article" date="2022" name="Mol. Biol. Evol.">
        <title>Comparative Genomics Reveals Insights into the Divergent Evolution of Astigmatic Mites and Household Pest Adaptations.</title>
        <authorList>
            <person name="Xiong Q."/>
            <person name="Wan A.T."/>
            <person name="Liu X."/>
            <person name="Fung C.S."/>
            <person name="Xiao X."/>
            <person name="Malainual N."/>
            <person name="Hou J."/>
            <person name="Wang L."/>
            <person name="Wang M."/>
            <person name="Yang K.Y."/>
            <person name="Cui Y."/>
            <person name="Leung E.L."/>
            <person name="Nong W."/>
            <person name="Shin S.K."/>
            <person name="Au S.W."/>
            <person name="Jeong K.Y."/>
            <person name="Chew F.T."/>
            <person name="Hui J.H."/>
            <person name="Leung T.F."/>
            <person name="Tungtrongchitr A."/>
            <person name="Zhong N."/>
            <person name="Liu Z."/>
            <person name="Tsui S.K."/>
        </authorList>
    </citation>
    <scope>NUCLEOTIDE SEQUENCE [LARGE SCALE GENOMIC DNA]</scope>
    <source>
        <strain evidence="1">Derp</strain>
    </source>
</reference>
<feature type="non-terminal residue" evidence="1">
    <location>
        <position position="103"/>
    </location>
</feature>
<dbReference type="EMBL" id="NJHN03000054">
    <property type="protein sequence ID" value="KAH9420047.1"/>
    <property type="molecule type" value="Genomic_DNA"/>
</dbReference>
<evidence type="ECO:0000313" key="1">
    <source>
        <dbReference type="EMBL" id="KAH9420047.1"/>
    </source>
</evidence>
<feature type="non-terminal residue" evidence="1">
    <location>
        <position position="1"/>
    </location>
</feature>
<reference evidence="1 2" key="1">
    <citation type="journal article" date="2018" name="J. Allergy Clin. Immunol.">
        <title>High-quality assembly of Dermatophagoides pteronyssinus genome and transcriptome reveals a wide range of novel allergens.</title>
        <authorList>
            <person name="Liu X.Y."/>
            <person name="Yang K.Y."/>
            <person name="Wang M.Q."/>
            <person name="Kwok J.S."/>
            <person name="Zeng X."/>
            <person name="Yang Z."/>
            <person name="Xiao X.J."/>
            <person name="Lau C.P."/>
            <person name="Li Y."/>
            <person name="Huang Z.M."/>
            <person name="Ba J.G."/>
            <person name="Yim A.K."/>
            <person name="Ouyang C.Y."/>
            <person name="Ngai S.M."/>
            <person name="Chan T.F."/>
            <person name="Leung E.L."/>
            <person name="Liu L."/>
            <person name="Liu Z.G."/>
            <person name="Tsui S.K."/>
        </authorList>
    </citation>
    <scope>NUCLEOTIDE SEQUENCE [LARGE SCALE GENOMIC DNA]</scope>
    <source>
        <strain evidence="1">Derp</strain>
    </source>
</reference>
<gene>
    <name evidence="1" type="ORF">DERP_001881</name>
</gene>
<protein>
    <submittedName>
        <fullName evidence="1">Uncharacterized protein</fullName>
    </submittedName>
</protein>
<proteinExistence type="predicted"/>
<organism evidence="1 2">
    <name type="scientific">Dermatophagoides pteronyssinus</name>
    <name type="common">European house dust mite</name>
    <dbReference type="NCBI Taxonomy" id="6956"/>
    <lineage>
        <taxon>Eukaryota</taxon>
        <taxon>Metazoa</taxon>
        <taxon>Ecdysozoa</taxon>
        <taxon>Arthropoda</taxon>
        <taxon>Chelicerata</taxon>
        <taxon>Arachnida</taxon>
        <taxon>Acari</taxon>
        <taxon>Acariformes</taxon>
        <taxon>Sarcoptiformes</taxon>
        <taxon>Astigmata</taxon>
        <taxon>Psoroptidia</taxon>
        <taxon>Analgoidea</taxon>
        <taxon>Pyroglyphidae</taxon>
        <taxon>Dermatophagoidinae</taxon>
        <taxon>Dermatophagoides</taxon>
    </lineage>
</organism>
<dbReference type="Proteomes" id="UP000887458">
    <property type="component" value="Unassembled WGS sequence"/>
</dbReference>
<comment type="caution">
    <text evidence="1">The sequence shown here is derived from an EMBL/GenBank/DDBJ whole genome shotgun (WGS) entry which is preliminary data.</text>
</comment>
<name>A0ABQ8JC98_DERPT</name>
<accession>A0ABQ8JC98</accession>
<evidence type="ECO:0000313" key="2">
    <source>
        <dbReference type="Proteomes" id="UP000887458"/>
    </source>
</evidence>
<keyword evidence="2" id="KW-1185">Reference proteome</keyword>
<sequence>PTESIQNVDKFIIIPSKERKIESTLQQEKKLQQHQGNIMVDKIYDQKKCSMFTIIRFKILARPKNKKQVTHIRYIYWIPKFTDHNYDNVWNILETKENVNRNY</sequence>